<gene>
    <name evidence="2" type="ORF">XELAEV_18037202mg</name>
</gene>
<protein>
    <submittedName>
        <fullName evidence="2">Uncharacterized protein</fullName>
    </submittedName>
</protein>
<sequence>MASSTQETRMCMVYICLLMLLNSETVTLLPLPLMEGKVSMNDVKVPKVVPEAIQKLQEVFAFGEVPPNILPGKKPPQFMLELYSRVAGPDGSTKANGLMQGNVVRSFENKGGFLQHTLSQENLFFFNILSMGSSERMLKAELRVKWKPIRIIPRHYFCKVSKWIGDKTNHGFLVMFTLTSGNFLEVDISAFTRHQPDSKRSYLVLFNDDGRRVPYSFILSLNMKDTETYNFSVSNSEQ</sequence>
<dbReference type="Proteomes" id="UP000694892">
    <property type="component" value="Chromosome 7S"/>
</dbReference>
<feature type="transmembrane region" description="Helical" evidence="1">
    <location>
        <begin position="12"/>
        <end position="33"/>
    </location>
</feature>
<name>A0A974HA63_XENLA</name>
<organism evidence="2 3">
    <name type="scientific">Xenopus laevis</name>
    <name type="common">African clawed frog</name>
    <dbReference type="NCBI Taxonomy" id="8355"/>
    <lineage>
        <taxon>Eukaryota</taxon>
        <taxon>Metazoa</taxon>
        <taxon>Chordata</taxon>
        <taxon>Craniata</taxon>
        <taxon>Vertebrata</taxon>
        <taxon>Euteleostomi</taxon>
        <taxon>Amphibia</taxon>
        <taxon>Batrachia</taxon>
        <taxon>Anura</taxon>
        <taxon>Pipoidea</taxon>
        <taxon>Pipidae</taxon>
        <taxon>Xenopodinae</taxon>
        <taxon>Xenopus</taxon>
        <taxon>Xenopus</taxon>
    </lineage>
</organism>
<evidence type="ECO:0000313" key="3">
    <source>
        <dbReference type="Proteomes" id="UP000694892"/>
    </source>
</evidence>
<keyword evidence="1" id="KW-1133">Transmembrane helix</keyword>
<evidence type="ECO:0000256" key="1">
    <source>
        <dbReference type="SAM" id="Phobius"/>
    </source>
</evidence>
<dbReference type="OMA" id="FWIRTTH"/>
<dbReference type="EMBL" id="CM004479">
    <property type="protein sequence ID" value="OCT70280.1"/>
    <property type="molecule type" value="Genomic_DNA"/>
</dbReference>
<dbReference type="AlphaFoldDB" id="A0A974HA63"/>
<keyword evidence="1" id="KW-0472">Membrane</keyword>
<reference evidence="3" key="1">
    <citation type="journal article" date="2016" name="Nature">
        <title>Genome evolution in the allotetraploid frog Xenopus laevis.</title>
        <authorList>
            <person name="Session A.M."/>
            <person name="Uno Y."/>
            <person name="Kwon T."/>
            <person name="Chapman J.A."/>
            <person name="Toyoda A."/>
            <person name="Takahashi S."/>
            <person name="Fukui A."/>
            <person name="Hikosaka A."/>
            <person name="Suzuki A."/>
            <person name="Kondo M."/>
            <person name="van Heeringen S.J."/>
            <person name="Quigley I."/>
            <person name="Heinz S."/>
            <person name="Ogino H."/>
            <person name="Ochi H."/>
            <person name="Hellsten U."/>
            <person name="Lyons J.B."/>
            <person name="Simakov O."/>
            <person name="Putnam N."/>
            <person name="Stites J."/>
            <person name="Kuroki Y."/>
            <person name="Tanaka T."/>
            <person name="Michiue T."/>
            <person name="Watanabe M."/>
            <person name="Bogdanovic O."/>
            <person name="Lister R."/>
            <person name="Georgiou G."/>
            <person name="Paranjpe S.S."/>
            <person name="van Kruijsbergen I."/>
            <person name="Shu S."/>
            <person name="Carlson J."/>
            <person name="Kinoshita T."/>
            <person name="Ohta Y."/>
            <person name="Mawaribuchi S."/>
            <person name="Jenkins J."/>
            <person name="Grimwood J."/>
            <person name="Schmutz J."/>
            <person name="Mitros T."/>
            <person name="Mozaffari S.V."/>
            <person name="Suzuki Y."/>
            <person name="Haramoto Y."/>
            <person name="Yamamoto T.S."/>
            <person name="Takagi C."/>
            <person name="Heald R."/>
            <person name="Miller K."/>
            <person name="Haudenschild C."/>
            <person name="Kitzman J."/>
            <person name="Nakayama T."/>
            <person name="Izutsu Y."/>
            <person name="Robert J."/>
            <person name="Fortriede J."/>
            <person name="Burns K."/>
            <person name="Lotay V."/>
            <person name="Karimi K."/>
            <person name="Yasuoka Y."/>
            <person name="Dichmann D.S."/>
            <person name="Flajnik M.F."/>
            <person name="Houston D.W."/>
            <person name="Shendure J."/>
            <person name="DuPasquier L."/>
            <person name="Vize P.D."/>
            <person name="Zorn A.M."/>
            <person name="Ito M."/>
            <person name="Marcotte E.M."/>
            <person name="Wallingford J.B."/>
            <person name="Ito Y."/>
            <person name="Asashima M."/>
            <person name="Ueno N."/>
            <person name="Matsuda Y."/>
            <person name="Veenstra G.J."/>
            <person name="Fujiyama A."/>
            <person name="Harland R.M."/>
            <person name="Taira M."/>
            <person name="Rokhsar D.S."/>
        </authorList>
    </citation>
    <scope>NUCLEOTIDE SEQUENCE [LARGE SCALE GENOMIC DNA]</scope>
    <source>
        <strain evidence="3">J</strain>
    </source>
</reference>
<accession>A0A974HA63</accession>
<keyword evidence="1" id="KW-0812">Transmembrane</keyword>
<proteinExistence type="predicted"/>
<evidence type="ECO:0000313" key="2">
    <source>
        <dbReference type="EMBL" id="OCT70280.1"/>
    </source>
</evidence>